<dbReference type="RefSeq" id="WP_084050678.1">
    <property type="nucleotide sequence ID" value="NZ_FWWU01000009.1"/>
</dbReference>
<proteinExistence type="predicted"/>
<keyword evidence="3" id="KW-1185">Reference proteome</keyword>
<dbReference type="SUPFAM" id="SSF53649">
    <property type="entry name" value="Alkaline phosphatase-like"/>
    <property type="match status" value="1"/>
</dbReference>
<dbReference type="InterPro" id="IPR017850">
    <property type="entry name" value="Alkaline_phosphatase_core_sf"/>
</dbReference>
<evidence type="ECO:0000313" key="3">
    <source>
        <dbReference type="Proteomes" id="UP000192582"/>
    </source>
</evidence>
<dbReference type="Proteomes" id="UP000192582">
    <property type="component" value="Unassembled WGS sequence"/>
</dbReference>
<dbReference type="AlphaFoldDB" id="A0A1W1VSF2"/>
<dbReference type="InterPro" id="IPR006124">
    <property type="entry name" value="Metalloenzyme"/>
</dbReference>
<dbReference type="Pfam" id="PF01676">
    <property type="entry name" value="Metalloenzyme"/>
    <property type="match status" value="1"/>
</dbReference>
<organism evidence="2 3">
    <name type="scientific">Deinococcus hopiensis KR-140</name>
    <dbReference type="NCBI Taxonomy" id="695939"/>
    <lineage>
        <taxon>Bacteria</taxon>
        <taxon>Thermotogati</taxon>
        <taxon>Deinococcota</taxon>
        <taxon>Deinococci</taxon>
        <taxon>Deinococcales</taxon>
        <taxon>Deinococcaceae</taxon>
        <taxon>Deinococcus</taxon>
    </lineage>
</organism>
<evidence type="ECO:0000259" key="1">
    <source>
        <dbReference type="Pfam" id="PF01676"/>
    </source>
</evidence>
<name>A0A1W1VSF2_9DEIO</name>
<accession>A0A1W1VSF2</accession>
<dbReference type="STRING" id="695939.SAMN00790413_03197"/>
<protein>
    <submittedName>
        <fullName evidence="2">Phosphoglycerate mutase</fullName>
    </submittedName>
</protein>
<gene>
    <name evidence="2" type="ORF">SAMN00790413_03197</name>
</gene>
<dbReference type="EMBL" id="FWWU01000009">
    <property type="protein sequence ID" value="SMB96203.1"/>
    <property type="molecule type" value="Genomic_DNA"/>
</dbReference>
<dbReference type="Gene3D" id="3.40.720.10">
    <property type="entry name" value="Alkaline Phosphatase, subunit A"/>
    <property type="match status" value="1"/>
</dbReference>
<dbReference type="GO" id="GO:0046872">
    <property type="term" value="F:metal ion binding"/>
    <property type="evidence" value="ECO:0007669"/>
    <property type="project" value="InterPro"/>
</dbReference>
<reference evidence="2 3" key="1">
    <citation type="submission" date="2017-04" db="EMBL/GenBank/DDBJ databases">
        <authorList>
            <person name="Afonso C.L."/>
            <person name="Miller P.J."/>
            <person name="Scott M.A."/>
            <person name="Spackman E."/>
            <person name="Goraichik I."/>
            <person name="Dimitrov K.M."/>
            <person name="Suarez D.L."/>
            <person name="Swayne D.E."/>
        </authorList>
    </citation>
    <scope>NUCLEOTIDE SEQUENCE [LARGE SCALE GENOMIC DNA]</scope>
    <source>
        <strain evidence="2 3">KR-140</strain>
    </source>
</reference>
<feature type="domain" description="Metalloenzyme" evidence="1">
    <location>
        <begin position="159"/>
        <end position="258"/>
    </location>
</feature>
<sequence>MTGLVWLALDGIGHPADAPGGSVWEADLPVLRPLVEAGQALDTTLGMPGTPQSGTGQACWLTGQDAVRVMGEHFGPYPGPTLQRLLRAESLPVRLTQAGGRAALANLYPPAYFEAQARRPRRGCFPFSFLAAGLPLNPPEVPPIPATLGLGHAGPWPEVRPAADIARLGKALAEAAQHHDLIVCDLWFGDHLGHLGQDPTPPDVLRAGRAYLERVDALLLGLMEAGAKVALTSDHGNLENLRVKAHTAARVPFAGQAMGLTDATDVVQGGRALRSALCLPLEADSDAKRED</sequence>
<dbReference type="OrthoDB" id="9778226at2"/>
<evidence type="ECO:0000313" key="2">
    <source>
        <dbReference type="EMBL" id="SMB96203.1"/>
    </source>
</evidence>
<dbReference type="GO" id="GO:0003824">
    <property type="term" value="F:catalytic activity"/>
    <property type="evidence" value="ECO:0007669"/>
    <property type="project" value="InterPro"/>
</dbReference>